<evidence type="ECO:0000313" key="3">
    <source>
        <dbReference type="EMBL" id="CDR39452.1"/>
    </source>
</evidence>
<dbReference type="EMBL" id="LK052939">
    <property type="protein sequence ID" value="CDR39452.1"/>
    <property type="molecule type" value="Genomic_DNA"/>
</dbReference>
<feature type="transmembrane region" description="Helical" evidence="2">
    <location>
        <begin position="141"/>
        <end position="161"/>
    </location>
</feature>
<evidence type="ECO:0000256" key="1">
    <source>
        <dbReference type="SAM" id="MobiDB-lite"/>
    </source>
</evidence>
<proteinExistence type="predicted"/>
<sequence length="242" mass="26044">MATLADRRAQAAALARTTRLLYASSAVGLVSLAGVCAVVLSWRMATTQGQWVAFSLLAACSFGWLCTSIITIGYLQDLRRTRLAWFALLALAIVHAGMAAYFEAASLKLRDGFVQRVCYSSDTRPNWDAVESCRGGKKGPVIAFGLVGAILPVASAPLLFLPRGLSRISRTLIPTTPSSTTRSRQAGTLHPPNSRPILPPRNQTKTRDRRVSATVAIRAVRRWSGMSWAGWAEEGASSTRAG</sequence>
<feature type="transmembrane region" description="Helical" evidence="2">
    <location>
        <begin position="82"/>
        <end position="102"/>
    </location>
</feature>
<dbReference type="OrthoDB" id="2530440at2759"/>
<evidence type="ECO:0000256" key="2">
    <source>
        <dbReference type="SAM" id="Phobius"/>
    </source>
</evidence>
<feature type="region of interest" description="Disordered" evidence="1">
    <location>
        <begin position="173"/>
        <end position="211"/>
    </location>
</feature>
<reference evidence="3" key="1">
    <citation type="journal article" date="2014" name="Genome Announc.">
        <title>Draft genome sequence of Rhodosporidium toruloides CECT1137, an oleaginous yeast of biotechnological interest.</title>
        <authorList>
            <person name="Morin N."/>
            <person name="Calcas X."/>
            <person name="Devillers H."/>
            <person name="Durrens P."/>
            <person name="Sherman D.J."/>
            <person name="Nicaud J.-M."/>
            <person name="Neuveglise C."/>
        </authorList>
    </citation>
    <scope>NUCLEOTIDE SEQUENCE</scope>
    <source>
        <strain evidence="3">CECT1137</strain>
    </source>
</reference>
<name>A0A061AXM8_RHOTO</name>
<gene>
    <name evidence="3" type="ORF">RHTO0S_04e05248g</name>
</gene>
<feature type="transmembrane region" description="Helical" evidence="2">
    <location>
        <begin position="20"/>
        <end position="45"/>
    </location>
</feature>
<keyword evidence="2" id="KW-0812">Transmembrane</keyword>
<keyword evidence="2" id="KW-1133">Transmembrane helix</keyword>
<dbReference type="AlphaFoldDB" id="A0A061AXM8"/>
<organism evidence="3">
    <name type="scientific">Rhodotorula toruloides</name>
    <name type="common">Yeast</name>
    <name type="synonym">Rhodosporidium toruloides</name>
    <dbReference type="NCBI Taxonomy" id="5286"/>
    <lineage>
        <taxon>Eukaryota</taxon>
        <taxon>Fungi</taxon>
        <taxon>Dikarya</taxon>
        <taxon>Basidiomycota</taxon>
        <taxon>Pucciniomycotina</taxon>
        <taxon>Microbotryomycetes</taxon>
        <taxon>Sporidiobolales</taxon>
        <taxon>Sporidiobolaceae</taxon>
        <taxon>Rhodotorula</taxon>
    </lineage>
</organism>
<keyword evidence="2" id="KW-0472">Membrane</keyword>
<accession>A0A061AXM8</accession>
<protein>
    <submittedName>
        <fullName evidence="3">RHTO0S04e05248g1_1</fullName>
    </submittedName>
</protein>
<feature type="transmembrane region" description="Helical" evidence="2">
    <location>
        <begin position="51"/>
        <end position="75"/>
    </location>
</feature>
<feature type="compositionally biased region" description="Low complexity" evidence="1">
    <location>
        <begin position="173"/>
        <end position="184"/>
    </location>
</feature>